<dbReference type="GO" id="GO:0005524">
    <property type="term" value="F:ATP binding"/>
    <property type="evidence" value="ECO:0007669"/>
    <property type="project" value="UniProtKB-UniRule"/>
</dbReference>
<comment type="caution">
    <text evidence="7">The sequence shown here is derived from an EMBL/GenBank/DDBJ whole genome shotgun (WGS) entry which is preliminary data.</text>
</comment>
<dbReference type="Pfam" id="PF13538">
    <property type="entry name" value="UvrD_C_2"/>
    <property type="match status" value="1"/>
</dbReference>
<evidence type="ECO:0000256" key="4">
    <source>
        <dbReference type="ARBA" id="ARBA00022840"/>
    </source>
</evidence>
<dbReference type="SUPFAM" id="SSF52540">
    <property type="entry name" value="P-loop containing nucleoside triphosphate hydrolases"/>
    <property type="match status" value="1"/>
</dbReference>
<evidence type="ECO:0000256" key="3">
    <source>
        <dbReference type="ARBA" id="ARBA00022806"/>
    </source>
</evidence>
<dbReference type="GO" id="GO:0003677">
    <property type="term" value="F:DNA binding"/>
    <property type="evidence" value="ECO:0007669"/>
    <property type="project" value="InterPro"/>
</dbReference>
<dbReference type="EMBL" id="SMKV01000031">
    <property type="protein sequence ID" value="TDC89649.1"/>
    <property type="molecule type" value="Genomic_DNA"/>
</dbReference>
<proteinExistence type="predicted"/>
<dbReference type="Proteomes" id="UP000294744">
    <property type="component" value="Unassembled WGS sequence"/>
</dbReference>
<dbReference type="PANTHER" id="PTHR11070">
    <property type="entry name" value="UVRD / RECB / PCRA DNA HELICASE FAMILY MEMBER"/>
    <property type="match status" value="1"/>
</dbReference>
<keyword evidence="8" id="KW-1185">Reference proteome</keyword>
<dbReference type="OrthoDB" id="9787585at2"/>
<dbReference type="PROSITE" id="PS51198">
    <property type="entry name" value="UVRD_HELICASE_ATP_BIND"/>
    <property type="match status" value="1"/>
</dbReference>
<gene>
    <name evidence="7" type="ORF">E1161_21025</name>
</gene>
<reference evidence="7 8" key="1">
    <citation type="submission" date="2019-03" db="EMBL/GenBank/DDBJ databases">
        <title>Draft genome sequences of novel Actinobacteria.</title>
        <authorList>
            <person name="Sahin N."/>
            <person name="Ay H."/>
            <person name="Saygin H."/>
        </authorList>
    </citation>
    <scope>NUCLEOTIDE SEQUENCE [LARGE SCALE GENOMIC DNA]</scope>
    <source>
        <strain evidence="7 8">16K404</strain>
    </source>
</reference>
<protein>
    <submittedName>
        <fullName evidence="7">Helicase</fullName>
    </submittedName>
</protein>
<dbReference type="InterPro" id="IPR000212">
    <property type="entry name" value="DNA_helicase_UvrD/REP"/>
</dbReference>
<dbReference type="GO" id="GO:0016787">
    <property type="term" value="F:hydrolase activity"/>
    <property type="evidence" value="ECO:0007669"/>
    <property type="project" value="UniProtKB-UniRule"/>
</dbReference>
<evidence type="ECO:0000313" key="7">
    <source>
        <dbReference type="EMBL" id="TDC89649.1"/>
    </source>
</evidence>
<dbReference type="PANTHER" id="PTHR11070:SF45">
    <property type="entry name" value="DNA 3'-5' HELICASE"/>
    <property type="match status" value="1"/>
</dbReference>
<accession>A0A4R4US37</accession>
<evidence type="ECO:0000313" key="8">
    <source>
        <dbReference type="Proteomes" id="UP000294744"/>
    </source>
</evidence>
<keyword evidence="2 5" id="KW-0378">Hydrolase</keyword>
<evidence type="ECO:0000259" key="6">
    <source>
        <dbReference type="PROSITE" id="PS51198"/>
    </source>
</evidence>
<evidence type="ECO:0000256" key="5">
    <source>
        <dbReference type="PROSITE-ProRule" id="PRU00560"/>
    </source>
</evidence>
<sequence length="771" mass="85364">MSDAGVDRETVRTEEIAAEQRYLNVLYGKLDDLRAETIQRLKDTLRDSGGPPQARTERDISTRMYTDKLTQLSAVEHGMCFGRLDLDGGETFHVGRIGLFDEDDEYEPLLLDWRAPAARPFYLATAAARDGVQRRRHLKTSWRKVLDYEDEILDLDAAEQGSDLGLAGEATLLARLDARRTGQMQDIVSTIQAEQDRVIRAGMNGVLVVQGGPGTGKTAVALHRAAYLLYTFREQLSKRGVLVVGPNPTFLRYIGQVLPSLGETGVLLSTVGGLYPGITATGTESAQVAEIKGRLSMTDVLNAAVRDRQQVPRDHVEVTFDREPLHLHRKDATAARTRARRTRRPHNLARRVFREEMFRALTMQVADRLGRELLDRRDLDEINVELRADPEVARALDELWPELTPKLLLDELLSSPERLATATAKVLGDAERDALSRPAGTPWTPADVPLLDEIAELLGEDDAQERADRERAEREELAYAQGVLHIMEQDEEIADEERLRVSDVLDAELLAERFRTRSDLTAAERAAEDRTWTFGHVIVDEAQELSEMAWRVLMRRCPSRSMTLVGDVAQTGALGGTQSWDQVLSPYVQDRWKQVELTINYRTPAEIMDIATDVLAAMDTDLQPPRSVRTSGHQPWTRRVPADELTTTLPGLIGDELREVGDGRVAVLLPPALLSESGQQLAEALPDAVIGTRPDDLESPTVLLTVDQAKGLEFDSVLVVEPEAMAEASERGINDLYVALTRATQRLGIVHSGDLPAVLARSAENGGAVAG</sequence>
<evidence type="ECO:0000256" key="1">
    <source>
        <dbReference type="ARBA" id="ARBA00022741"/>
    </source>
</evidence>
<feature type="domain" description="UvrD-like helicase ATP-binding" evidence="6">
    <location>
        <begin position="190"/>
        <end position="604"/>
    </location>
</feature>
<dbReference type="GO" id="GO:0043138">
    <property type="term" value="F:3'-5' DNA helicase activity"/>
    <property type="evidence" value="ECO:0007669"/>
    <property type="project" value="TreeGrafter"/>
</dbReference>
<dbReference type="InterPro" id="IPR014016">
    <property type="entry name" value="UvrD-like_ATP-bd"/>
</dbReference>
<dbReference type="Gene3D" id="3.40.50.300">
    <property type="entry name" value="P-loop containing nucleotide triphosphate hydrolases"/>
    <property type="match status" value="3"/>
</dbReference>
<organism evidence="7 8">
    <name type="scientific">Saccharopolyspora aridisoli</name>
    <dbReference type="NCBI Taxonomy" id="2530385"/>
    <lineage>
        <taxon>Bacteria</taxon>
        <taxon>Bacillati</taxon>
        <taxon>Actinomycetota</taxon>
        <taxon>Actinomycetes</taxon>
        <taxon>Pseudonocardiales</taxon>
        <taxon>Pseudonocardiaceae</taxon>
        <taxon>Saccharopolyspora</taxon>
    </lineage>
</organism>
<dbReference type="RefSeq" id="WP_132625929.1">
    <property type="nucleotide sequence ID" value="NZ_SMKV01000031.1"/>
</dbReference>
<name>A0A4R4US37_9PSEU</name>
<evidence type="ECO:0000256" key="2">
    <source>
        <dbReference type="ARBA" id="ARBA00022801"/>
    </source>
</evidence>
<keyword evidence="1 5" id="KW-0547">Nucleotide-binding</keyword>
<feature type="binding site" evidence="5">
    <location>
        <begin position="211"/>
        <end position="218"/>
    </location>
    <ligand>
        <name>ATP</name>
        <dbReference type="ChEBI" id="CHEBI:30616"/>
    </ligand>
</feature>
<keyword evidence="3 5" id="KW-0347">Helicase</keyword>
<dbReference type="InterPro" id="IPR027417">
    <property type="entry name" value="P-loop_NTPase"/>
</dbReference>
<keyword evidence="4 5" id="KW-0067">ATP-binding</keyword>
<dbReference type="GO" id="GO:0005829">
    <property type="term" value="C:cytosol"/>
    <property type="evidence" value="ECO:0007669"/>
    <property type="project" value="TreeGrafter"/>
</dbReference>
<dbReference type="GO" id="GO:0000725">
    <property type="term" value="P:recombinational repair"/>
    <property type="evidence" value="ECO:0007669"/>
    <property type="project" value="TreeGrafter"/>
</dbReference>
<dbReference type="InterPro" id="IPR027785">
    <property type="entry name" value="UvrD-like_helicase_C"/>
</dbReference>
<dbReference type="AlphaFoldDB" id="A0A4R4US37"/>